<evidence type="ECO:0000256" key="1">
    <source>
        <dbReference type="ARBA" id="ARBA00004323"/>
    </source>
</evidence>
<dbReference type="Proteomes" id="UP000824782">
    <property type="component" value="Unassembled WGS sequence"/>
</dbReference>
<gene>
    <name evidence="8" type="ORF">GDO81_007262</name>
</gene>
<dbReference type="Pfam" id="PF04572">
    <property type="entry name" value="Gb3_synth"/>
    <property type="match status" value="1"/>
</dbReference>
<sequence length="384" mass="44156">MLKSLKIVAFLLLVITLGFFYGFACRQNIIPYIFYISEGKLFNGFILMNKGFNPIQGWSNSTEASSVKDNPLLETTIAPPSTTVTPALRSVSEVLKEGNGIIFLETSDRLQLPPLVLCAVESAARVYKDRPVAFFLKGLNDTNTEELVKRHFPTLSSFRNVYFFPLKLKELFIGTSLHSWYKKINPEVEKYWVHVSADGCRIALIWKYGGLYLDTDIISMRTIPKQNFIAAQSSQYSSNGVFGFFPHHNFTQECMEDFVRNYNSGIWGHQGPYLFTRVLKKFCSETKYNDTEDAMCGNITIFKPERFYPISYPSWRRYYQVWDILPTFHNSFALHLWNYMSRGNVTVVPGSNVLAEHLYKDYCPSTYKAMLISTKSHHLTLPTL</sequence>
<keyword evidence="9" id="KW-1185">Reference proteome</keyword>
<dbReference type="InterPro" id="IPR029044">
    <property type="entry name" value="Nucleotide-diphossugar_trans"/>
</dbReference>
<evidence type="ECO:0000313" key="9">
    <source>
        <dbReference type="Proteomes" id="UP000824782"/>
    </source>
</evidence>
<dbReference type="GO" id="GO:0006493">
    <property type="term" value="P:protein O-linked glycosylation"/>
    <property type="evidence" value="ECO:0007669"/>
    <property type="project" value="TreeGrafter"/>
</dbReference>
<organism evidence="8 9">
    <name type="scientific">Engystomops pustulosus</name>
    <name type="common">Tungara frog</name>
    <name type="synonym">Physalaemus pustulosus</name>
    <dbReference type="NCBI Taxonomy" id="76066"/>
    <lineage>
        <taxon>Eukaryota</taxon>
        <taxon>Metazoa</taxon>
        <taxon>Chordata</taxon>
        <taxon>Craniata</taxon>
        <taxon>Vertebrata</taxon>
        <taxon>Euteleostomi</taxon>
        <taxon>Amphibia</taxon>
        <taxon>Batrachia</taxon>
        <taxon>Anura</taxon>
        <taxon>Neobatrachia</taxon>
        <taxon>Hyloidea</taxon>
        <taxon>Leptodactylidae</taxon>
        <taxon>Leiuperinae</taxon>
        <taxon>Engystomops</taxon>
    </lineage>
</organism>
<evidence type="ECO:0000256" key="5">
    <source>
        <dbReference type="ARBA" id="ARBA00023034"/>
    </source>
</evidence>
<keyword evidence="3" id="KW-0328">Glycosyltransferase</keyword>
<keyword evidence="4" id="KW-0808">Transferase</keyword>
<comment type="subcellular location">
    <subcellularLocation>
        <location evidence="1">Golgi apparatus membrane</location>
        <topology evidence="1">Single-pass type II membrane protein</topology>
    </subcellularLocation>
</comment>
<dbReference type="InterPro" id="IPR007652">
    <property type="entry name" value="A1-4-GlycosylTfrase_dom"/>
</dbReference>
<dbReference type="EMBL" id="WNYA01000003">
    <property type="protein sequence ID" value="KAG8580349.1"/>
    <property type="molecule type" value="Genomic_DNA"/>
</dbReference>
<comment type="similarity">
    <text evidence="2">Belongs to the glycosyltransferase 32 family.</text>
</comment>
<dbReference type="InterPro" id="IPR007577">
    <property type="entry name" value="GlycoTrfase_DXD_sugar-bd_CS"/>
</dbReference>
<keyword evidence="6" id="KW-0472">Membrane</keyword>
<dbReference type="AlphaFoldDB" id="A0AAV7C6U5"/>
<protein>
    <recommendedName>
        <fullName evidence="7">Alpha 1,4-glycosyltransferase domain-containing protein</fullName>
    </recommendedName>
</protein>
<reference evidence="8" key="1">
    <citation type="thesis" date="2020" institute="ProQuest LLC" country="789 East Eisenhower Parkway, Ann Arbor, MI, USA">
        <title>Comparative Genomics and Chromosome Evolution.</title>
        <authorList>
            <person name="Mudd A.B."/>
        </authorList>
    </citation>
    <scope>NUCLEOTIDE SEQUENCE</scope>
    <source>
        <strain evidence="8">237g6f4</strain>
        <tissue evidence="8">Blood</tissue>
    </source>
</reference>
<evidence type="ECO:0000256" key="4">
    <source>
        <dbReference type="ARBA" id="ARBA00022679"/>
    </source>
</evidence>
<evidence type="ECO:0000256" key="2">
    <source>
        <dbReference type="ARBA" id="ARBA00009003"/>
    </source>
</evidence>
<proteinExistence type="inferred from homology"/>
<evidence type="ECO:0000259" key="7">
    <source>
        <dbReference type="Pfam" id="PF04572"/>
    </source>
</evidence>
<evidence type="ECO:0000256" key="6">
    <source>
        <dbReference type="ARBA" id="ARBA00023136"/>
    </source>
</evidence>
<dbReference type="Gene3D" id="3.90.550.20">
    <property type="match status" value="1"/>
</dbReference>
<accession>A0AAV7C6U5</accession>
<feature type="domain" description="Alpha 1,4-glycosyltransferase" evidence="7">
    <location>
        <begin position="246"/>
        <end position="370"/>
    </location>
</feature>
<dbReference type="Pfam" id="PF04488">
    <property type="entry name" value="Gly_transf_sug"/>
    <property type="match status" value="1"/>
</dbReference>
<dbReference type="GO" id="GO:0008375">
    <property type="term" value="F:acetylglucosaminyltransferase activity"/>
    <property type="evidence" value="ECO:0007669"/>
    <property type="project" value="TreeGrafter"/>
</dbReference>
<dbReference type="SUPFAM" id="SSF53448">
    <property type="entry name" value="Nucleotide-diphospho-sugar transferases"/>
    <property type="match status" value="1"/>
</dbReference>
<dbReference type="PANTHER" id="PTHR12042">
    <property type="entry name" value="LACTOSYLCERAMIDE 4-ALPHA-GALACTOSYLTRANSFERASE ALPHA- 1,4-GALACTOSYLTRANSFERASE"/>
    <property type="match status" value="1"/>
</dbReference>
<dbReference type="PANTHER" id="PTHR12042:SF16">
    <property type="entry name" value="ALPHA-1,4-N-ACETYLGLUCOSAMINYLTRANSFERASE"/>
    <property type="match status" value="1"/>
</dbReference>
<dbReference type="GO" id="GO:0000139">
    <property type="term" value="C:Golgi membrane"/>
    <property type="evidence" value="ECO:0007669"/>
    <property type="project" value="UniProtKB-SubCell"/>
</dbReference>
<evidence type="ECO:0000256" key="3">
    <source>
        <dbReference type="ARBA" id="ARBA00022676"/>
    </source>
</evidence>
<keyword evidence="5" id="KW-0333">Golgi apparatus</keyword>
<name>A0AAV7C6U5_ENGPU</name>
<dbReference type="InterPro" id="IPR051981">
    <property type="entry name" value="Glycosyltransf_32"/>
</dbReference>
<evidence type="ECO:0000313" key="8">
    <source>
        <dbReference type="EMBL" id="KAG8580349.1"/>
    </source>
</evidence>
<comment type="caution">
    <text evidence="8">The sequence shown here is derived from an EMBL/GenBank/DDBJ whole genome shotgun (WGS) entry which is preliminary data.</text>
</comment>